<organism evidence="3 4">
    <name type="scientific">Ranitomeya imitator</name>
    <name type="common">mimic poison frog</name>
    <dbReference type="NCBI Taxonomy" id="111125"/>
    <lineage>
        <taxon>Eukaryota</taxon>
        <taxon>Metazoa</taxon>
        <taxon>Chordata</taxon>
        <taxon>Craniata</taxon>
        <taxon>Vertebrata</taxon>
        <taxon>Euteleostomi</taxon>
        <taxon>Amphibia</taxon>
        <taxon>Batrachia</taxon>
        <taxon>Anura</taxon>
        <taxon>Neobatrachia</taxon>
        <taxon>Hyloidea</taxon>
        <taxon>Dendrobatidae</taxon>
        <taxon>Dendrobatinae</taxon>
        <taxon>Ranitomeya</taxon>
    </lineage>
</organism>
<dbReference type="Gene3D" id="2.60.40.2300">
    <property type="entry name" value="Neutral/alkaline non-lysosomal ceramidase, C-terminal domain"/>
    <property type="match status" value="1"/>
</dbReference>
<name>A0ABN9KRE7_9NEOB</name>
<keyword evidence="4" id="KW-1185">Reference proteome</keyword>
<dbReference type="InterPro" id="IPR006823">
    <property type="entry name" value="Ceramidase_alk"/>
</dbReference>
<evidence type="ECO:0000259" key="2">
    <source>
        <dbReference type="Pfam" id="PF17048"/>
    </source>
</evidence>
<comment type="caution">
    <text evidence="3">The sequence shown here is derived from an EMBL/GenBank/DDBJ whole genome shotgun (WGS) entry which is preliminary data.</text>
</comment>
<reference evidence="3" key="1">
    <citation type="submission" date="2023-07" db="EMBL/GenBank/DDBJ databases">
        <authorList>
            <person name="Stuckert A."/>
        </authorList>
    </citation>
    <scope>NUCLEOTIDE SEQUENCE</scope>
</reference>
<dbReference type="EMBL" id="CAUEEQ010000336">
    <property type="protein sequence ID" value="CAJ0916525.1"/>
    <property type="molecule type" value="Genomic_DNA"/>
</dbReference>
<proteinExistence type="inferred from homology"/>
<dbReference type="PANTHER" id="PTHR12670">
    <property type="entry name" value="CERAMIDASE"/>
    <property type="match status" value="1"/>
</dbReference>
<evidence type="ECO:0000313" key="4">
    <source>
        <dbReference type="Proteomes" id="UP001176940"/>
    </source>
</evidence>
<evidence type="ECO:0000256" key="1">
    <source>
        <dbReference type="ARBA" id="ARBA00009835"/>
    </source>
</evidence>
<dbReference type="InterPro" id="IPR031331">
    <property type="entry name" value="NEUT/ALK_ceramidase_C"/>
</dbReference>
<sequence length="242" mass="26968">MRGRNSAPSSPDFRMGSGCVEKTASAAHVVPNFHNVRWYVTLTLSDGSAQRYEAASTIFGPHTLSAYIQQFSGLAKAIAEDTVSELPRGPQPPFFNESDLNSLLPFIPVDKAPANKTFGSVLEDVEPHYLPGEVASVTFVAGNPRSSVKYMSNNTYLKVEKYEDATRAWRTVCNDASWETRYYWHKGTDGQSNATIEWHIPSSAASGIYRISHFGHRKLLLPPTIRLYEGTSSEFEIKRAFR</sequence>
<evidence type="ECO:0000313" key="3">
    <source>
        <dbReference type="EMBL" id="CAJ0916525.1"/>
    </source>
</evidence>
<dbReference type="PANTHER" id="PTHR12670:SF1">
    <property type="entry name" value="NEUTRAL CERAMIDASE"/>
    <property type="match status" value="1"/>
</dbReference>
<feature type="domain" description="Neutral/alkaline non-lysosomal ceramidase C-terminal" evidence="2">
    <location>
        <begin position="71"/>
        <end position="237"/>
    </location>
</feature>
<dbReference type="InterPro" id="IPR038445">
    <property type="entry name" value="NCDase_C_sf"/>
</dbReference>
<gene>
    <name evidence="3" type="ORF">RIMI_LOCUS300124</name>
</gene>
<accession>A0ABN9KRE7</accession>
<dbReference type="Proteomes" id="UP001176940">
    <property type="component" value="Unassembled WGS sequence"/>
</dbReference>
<comment type="similarity">
    <text evidence="1">Belongs to the neutral ceramidase family.</text>
</comment>
<protein>
    <recommendedName>
        <fullName evidence="2">Neutral/alkaline non-lysosomal ceramidase C-terminal domain-containing protein</fullName>
    </recommendedName>
</protein>
<dbReference type="Pfam" id="PF17048">
    <property type="entry name" value="Ceramidse_alk_C"/>
    <property type="match status" value="1"/>
</dbReference>